<dbReference type="InterPro" id="IPR029058">
    <property type="entry name" value="AB_hydrolase_fold"/>
</dbReference>
<keyword evidence="2" id="KW-1185">Reference proteome</keyword>
<evidence type="ECO:0000313" key="2">
    <source>
        <dbReference type="Proteomes" id="UP001215712"/>
    </source>
</evidence>
<evidence type="ECO:0000313" key="1">
    <source>
        <dbReference type="EMBL" id="KAJ5726846.1"/>
    </source>
</evidence>
<dbReference type="SUPFAM" id="SSF53474">
    <property type="entry name" value="alpha/beta-Hydrolases"/>
    <property type="match status" value="1"/>
</dbReference>
<dbReference type="Proteomes" id="UP001215712">
    <property type="component" value="Unassembled WGS sequence"/>
</dbReference>
<reference evidence="1" key="1">
    <citation type="journal article" date="2023" name="IMA Fungus">
        <title>Comparative genomic study of the Penicillium genus elucidates a diverse pangenome and 15 lateral gene transfer events.</title>
        <authorList>
            <person name="Petersen C."/>
            <person name="Sorensen T."/>
            <person name="Nielsen M.R."/>
            <person name="Sondergaard T.E."/>
            <person name="Sorensen J.L."/>
            <person name="Fitzpatrick D.A."/>
            <person name="Frisvad J.C."/>
            <person name="Nielsen K.L."/>
        </authorList>
    </citation>
    <scope>NUCLEOTIDE SEQUENCE</scope>
    <source>
        <strain evidence="1">IBT 17514</strain>
    </source>
</reference>
<proteinExistence type="predicted"/>
<organism evidence="1 2">
    <name type="scientific">Penicillium malachiteum</name>
    <dbReference type="NCBI Taxonomy" id="1324776"/>
    <lineage>
        <taxon>Eukaryota</taxon>
        <taxon>Fungi</taxon>
        <taxon>Dikarya</taxon>
        <taxon>Ascomycota</taxon>
        <taxon>Pezizomycotina</taxon>
        <taxon>Eurotiomycetes</taxon>
        <taxon>Eurotiomycetidae</taxon>
        <taxon>Eurotiales</taxon>
        <taxon>Aspergillaceae</taxon>
        <taxon>Penicillium</taxon>
    </lineage>
</organism>
<dbReference type="EMBL" id="JAQJAN010000007">
    <property type="protein sequence ID" value="KAJ5726846.1"/>
    <property type="molecule type" value="Genomic_DNA"/>
</dbReference>
<dbReference type="GO" id="GO:0072330">
    <property type="term" value="P:monocarboxylic acid biosynthetic process"/>
    <property type="evidence" value="ECO:0007669"/>
    <property type="project" value="UniProtKB-ARBA"/>
</dbReference>
<name>A0AAD6HL93_9EURO</name>
<reference evidence="1" key="2">
    <citation type="submission" date="2023-01" db="EMBL/GenBank/DDBJ databases">
        <authorList>
            <person name="Petersen C."/>
        </authorList>
    </citation>
    <scope>NUCLEOTIDE SEQUENCE</scope>
    <source>
        <strain evidence="1">IBT 17514</strain>
    </source>
</reference>
<dbReference type="GO" id="GO:0017000">
    <property type="term" value="P:antibiotic biosynthetic process"/>
    <property type="evidence" value="ECO:0007669"/>
    <property type="project" value="UniProtKB-ARBA"/>
</dbReference>
<dbReference type="Gene3D" id="3.40.50.1820">
    <property type="entry name" value="alpha/beta hydrolase"/>
    <property type="match status" value="1"/>
</dbReference>
<sequence>MKRVLSTADVPQQFLQAAYLVGHVPLKALEADPRVSYMLYVPPTHYTSDPNSRKLPLLVWIHGTRRRLGALEDGDLVSFANTTPCAILAPIFPAGLDGPNDLDSYKLLRSTTFRSDLALLAMLDEIAPRWPGIATDKVFMLGFSGGGQFVHRFLYLHPERLLAVSVGAPGRATVLDERYQWPLGIADFQKLFGRTVNKDLIRDVAVQLAVGDEDNEVHGGNDFWTWLQKVQGKESDTTRQISNQGRLQVVRHLHAAWALDDINCQLDVVPGAAHEAGKIRPSQLQFLGYLMQVAIE</sequence>
<accession>A0AAD6HL93</accession>
<protein>
    <submittedName>
        <fullName evidence="1">Uncharacterized protein</fullName>
    </submittedName>
</protein>
<comment type="caution">
    <text evidence="1">The sequence shown here is derived from an EMBL/GenBank/DDBJ whole genome shotgun (WGS) entry which is preliminary data.</text>
</comment>
<gene>
    <name evidence="1" type="ORF">N7493_005873</name>
</gene>
<dbReference type="AlphaFoldDB" id="A0AAD6HL93"/>